<evidence type="ECO:0000313" key="17">
    <source>
        <dbReference type="Proteomes" id="UP000054928"/>
    </source>
</evidence>
<comment type="caution">
    <text evidence="12">Lacks conserved residue(s) required for the propagation of feature annotation.</text>
</comment>
<dbReference type="CDD" id="cd06606">
    <property type="entry name" value="STKc_MAPKKK"/>
    <property type="match status" value="1"/>
</dbReference>
<dbReference type="UniPathway" id="UPA00049">
    <property type="reaction ID" value="UER00060"/>
</dbReference>
<dbReference type="InterPro" id="IPR036291">
    <property type="entry name" value="NAD(P)-bd_dom_sf"/>
</dbReference>
<dbReference type="GO" id="GO:0004455">
    <property type="term" value="F:ketol-acid reductoisomerase activity"/>
    <property type="evidence" value="ECO:0007669"/>
    <property type="project" value="UniProtKB-UniRule"/>
</dbReference>
<feature type="domain" description="KARI C-terminal knotted" evidence="15">
    <location>
        <begin position="245"/>
        <end position="387"/>
    </location>
</feature>
<dbReference type="InterPro" id="IPR013328">
    <property type="entry name" value="6PGD_dom2"/>
</dbReference>
<dbReference type="SMART" id="SM00220">
    <property type="entry name" value="S_TKc"/>
    <property type="match status" value="1"/>
</dbReference>
<dbReference type="OrthoDB" id="10255643at2759"/>
<evidence type="ECO:0000256" key="10">
    <source>
        <dbReference type="ARBA" id="ARBA00030209"/>
    </source>
</evidence>
<evidence type="ECO:0000259" key="15">
    <source>
        <dbReference type="PROSITE" id="PS51851"/>
    </source>
</evidence>
<dbReference type="Pfam" id="PF01450">
    <property type="entry name" value="KARI_C"/>
    <property type="match status" value="1"/>
</dbReference>
<comment type="pathway">
    <text evidence="2">Amino-acid biosynthesis; L-valine biosynthesis; L-valine from pyruvate: step 2/4.</text>
</comment>
<feature type="binding site" evidence="12">
    <location>
        <position position="253"/>
    </location>
    <ligand>
        <name>Mg(2+)</name>
        <dbReference type="ChEBI" id="CHEBI:18420"/>
        <label>1</label>
    </ligand>
</feature>
<dbReference type="InterPro" id="IPR008271">
    <property type="entry name" value="Ser/Thr_kinase_AS"/>
</dbReference>
<dbReference type="PROSITE" id="PS51850">
    <property type="entry name" value="KARI_N"/>
    <property type="match status" value="1"/>
</dbReference>
<evidence type="ECO:0000256" key="11">
    <source>
        <dbReference type="ARBA" id="ARBA00030593"/>
    </source>
</evidence>
<organism evidence="16 17">
    <name type="scientific">Plasmopara halstedii</name>
    <name type="common">Downy mildew of sunflower</name>
    <dbReference type="NCBI Taxonomy" id="4781"/>
    <lineage>
        <taxon>Eukaryota</taxon>
        <taxon>Sar</taxon>
        <taxon>Stramenopiles</taxon>
        <taxon>Oomycota</taxon>
        <taxon>Peronosporomycetes</taxon>
        <taxon>Peronosporales</taxon>
        <taxon>Peronosporaceae</taxon>
        <taxon>Plasmopara</taxon>
    </lineage>
</organism>
<keyword evidence="16" id="KW-0413">Isomerase</keyword>
<dbReference type="Gene3D" id="1.10.1040.10">
    <property type="entry name" value="N-(1-d-carboxylethyl)-l-norvaline Dehydrogenase, domain 2"/>
    <property type="match status" value="1"/>
</dbReference>
<sequence length="809" mass="89600">MRLFRSSMRASSLLQTRSFATNASELRSAVFKDHLRTVKMAESMETVLPGGRNLFPLLPKAFTGIKQVGVIGWGSQGPAQAQNLRDSLEGTDIKVKVGLREGSSSIAKANAAGFSEDKGNLGEMFDVIKESDLVVLLISDAASVALYPKIFPLIKSGATLGLSHGYLLGHLESINETFPKDINVVMMAPKGMGPSVRRLYVQGKTVNGAGINSSVAIHQDVTGNATEIALGWSVGVGAPYTFYTTMADEYKSDIFGERCILLGGVHGLVESLFRRYVQNGMSPEDAFKNSAECITGPLNEKISHSGIKSVYESFKGEDKIIFEKAYTAAYTPCRDIIEEVYDDVACGNEIRSVNNAVARHDRFPFGKIDQTYTWKIGEKVRAARDGNFVLNPFTAGSYVAMMMAQIDVLISHGHCYSEVANESVIESVDSLNPYMHARGVAYMVDNCSTTARLGSRKWAPRFDYILTEQAYVAVDGNQIKNEAKIMSEFKNHKIHDVLAVFASSNSTMHFCQEKRLFCRKVLLLVLGALERSQSLFDCQVKQIFVQEELDQGNDISSLSLQRVQSWKQIERELNILQLLQRHDHRNIVRYLGSERNGPSVNIFMEYLPAGSLSKVLKQFGPFSEEMVRAYVRDVVQGVSHLHELGIAHRDLKCANLLLADDELGGVKIADFGTAKMVAFEVRNGVNVDQQRQMDTLRSVRDGMGSPFWMAPEIVRAEKGTDSWCKADVWGIGCIVIEMVTGRPPWENLSNPLTAMFHIASASTIPDFPNHLSSAAHDFLLRCFEKNPDNRASATELLQHRFLLESPKSS</sequence>
<dbReference type="EMBL" id="CCYD01001336">
    <property type="protein sequence ID" value="CEG44714.1"/>
    <property type="molecule type" value="Genomic_DNA"/>
</dbReference>
<dbReference type="Gene3D" id="1.10.510.10">
    <property type="entry name" value="Transferase(Phosphotransferase) domain 1"/>
    <property type="match status" value="1"/>
</dbReference>
<keyword evidence="5 12" id="KW-0028">Amino-acid biosynthesis</keyword>
<dbReference type="GO" id="GO:0009097">
    <property type="term" value="P:isoleucine biosynthetic process"/>
    <property type="evidence" value="ECO:0007669"/>
    <property type="project" value="UniProtKB-UniRule"/>
</dbReference>
<dbReference type="FunFam" id="1.10.1040.10:FF:000015">
    <property type="entry name" value="Ketol-acid reductoisomerase"/>
    <property type="match status" value="1"/>
</dbReference>
<evidence type="ECO:0000256" key="1">
    <source>
        <dbReference type="ARBA" id="ARBA00001946"/>
    </source>
</evidence>
<dbReference type="InterPro" id="IPR013023">
    <property type="entry name" value="KARI"/>
</dbReference>
<dbReference type="SUPFAM" id="SSF51735">
    <property type="entry name" value="NAD(P)-binding Rossmann-fold domains"/>
    <property type="match status" value="1"/>
</dbReference>
<evidence type="ECO:0000256" key="6">
    <source>
        <dbReference type="ARBA" id="ARBA00022723"/>
    </source>
</evidence>
<comment type="similarity">
    <text evidence="4 12">Belongs to the ketol-acid reductoisomerase family.</text>
</comment>
<dbReference type="GeneID" id="36396111"/>
<evidence type="ECO:0000256" key="7">
    <source>
        <dbReference type="ARBA" id="ARBA00022842"/>
    </source>
</evidence>
<evidence type="ECO:0000256" key="12">
    <source>
        <dbReference type="PROSITE-ProRule" id="PRU01198"/>
    </source>
</evidence>
<dbReference type="InterPro" id="IPR008927">
    <property type="entry name" value="6-PGluconate_DH-like_C_sf"/>
</dbReference>
<evidence type="ECO:0000259" key="13">
    <source>
        <dbReference type="PROSITE" id="PS50011"/>
    </source>
</evidence>
<feature type="domain" description="Protein kinase" evidence="13">
    <location>
        <begin position="529"/>
        <end position="802"/>
    </location>
</feature>
<dbReference type="SUPFAM" id="SSF48179">
    <property type="entry name" value="6-phosphogluconate dehydrogenase C-terminal domain-like"/>
    <property type="match status" value="1"/>
</dbReference>
<keyword evidence="17" id="KW-1185">Reference proteome</keyword>
<dbReference type="InterPro" id="IPR013116">
    <property type="entry name" value="KARI_N"/>
</dbReference>
<keyword evidence="9 12" id="KW-0100">Branched-chain amino acid biosynthesis</keyword>
<name>A0A0P1AU31_PLAHL</name>
<evidence type="ECO:0000256" key="8">
    <source>
        <dbReference type="ARBA" id="ARBA00023002"/>
    </source>
</evidence>
<feature type="binding site" evidence="12">
    <location>
        <position position="253"/>
    </location>
    <ligand>
        <name>Mg(2+)</name>
        <dbReference type="ChEBI" id="CHEBI:18420"/>
        <label>2</label>
    </ligand>
</feature>
<dbReference type="PROSITE" id="PS00108">
    <property type="entry name" value="PROTEIN_KINASE_ST"/>
    <property type="match status" value="1"/>
</dbReference>
<protein>
    <recommendedName>
        <fullName evidence="11">Acetohydroxy-acid reductoisomerase</fullName>
    </recommendedName>
    <alternativeName>
        <fullName evidence="10">Alpha-keto-beta-hydroxylacyl reductoisomerase</fullName>
    </alternativeName>
</protein>
<feature type="domain" description="KARI N-terminal Rossmann" evidence="14">
    <location>
        <begin position="44"/>
        <end position="244"/>
    </location>
</feature>
<comment type="cofactor">
    <cofactor evidence="1">
        <name>Mg(2+)</name>
        <dbReference type="ChEBI" id="CHEBI:18420"/>
    </cofactor>
</comment>
<evidence type="ECO:0000259" key="14">
    <source>
        <dbReference type="PROSITE" id="PS51850"/>
    </source>
</evidence>
<dbReference type="PANTHER" id="PTHR21371">
    <property type="entry name" value="KETOL-ACID REDUCTOISOMERASE, MITOCHONDRIAL"/>
    <property type="match status" value="1"/>
</dbReference>
<dbReference type="InterPro" id="IPR000719">
    <property type="entry name" value="Prot_kinase_dom"/>
</dbReference>
<dbReference type="PROSITE" id="PS51851">
    <property type="entry name" value="KARI_C"/>
    <property type="match status" value="1"/>
</dbReference>
<dbReference type="InterPro" id="IPR011009">
    <property type="entry name" value="Kinase-like_dom_sf"/>
</dbReference>
<reference evidence="17" key="1">
    <citation type="submission" date="2014-09" db="EMBL/GenBank/DDBJ databases">
        <authorList>
            <person name="Sharma Rahul"/>
            <person name="Thines Marco"/>
        </authorList>
    </citation>
    <scope>NUCLEOTIDE SEQUENCE [LARGE SCALE GENOMIC DNA]</scope>
</reference>
<evidence type="ECO:0000256" key="3">
    <source>
        <dbReference type="ARBA" id="ARBA00004885"/>
    </source>
</evidence>
<dbReference type="RefSeq" id="XP_024581083.1">
    <property type="nucleotide sequence ID" value="XM_024730846.1"/>
</dbReference>
<feature type="binding site" evidence="12">
    <location>
        <position position="257"/>
    </location>
    <ligand>
        <name>Mg(2+)</name>
        <dbReference type="ChEBI" id="CHEBI:18420"/>
        <label>1</label>
    </ligand>
</feature>
<accession>A0A0P1AU31</accession>
<dbReference type="STRING" id="4781.A0A0P1AU31"/>
<dbReference type="PROSITE" id="PS50011">
    <property type="entry name" value="PROTEIN_KINASE_DOM"/>
    <property type="match status" value="1"/>
</dbReference>
<dbReference type="AlphaFoldDB" id="A0A0P1AU31"/>
<dbReference type="SUPFAM" id="SSF56112">
    <property type="entry name" value="Protein kinase-like (PK-like)"/>
    <property type="match status" value="1"/>
</dbReference>
<dbReference type="Proteomes" id="UP000054928">
    <property type="component" value="Unassembled WGS sequence"/>
</dbReference>
<evidence type="ECO:0000256" key="5">
    <source>
        <dbReference type="ARBA" id="ARBA00022605"/>
    </source>
</evidence>
<proteinExistence type="inferred from homology"/>
<dbReference type="GO" id="GO:0005524">
    <property type="term" value="F:ATP binding"/>
    <property type="evidence" value="ECO:0007669"/>
    <property type="project" value="InterPro"/>
</dbReference>
<keyword evidence="6 12" id="KW-0479">Metal-binding</keyword>
<dbReference type="Pfam" id="PF00069">
    <property type="entry name" value="Pkinase"/>
    <property type="match status" value="1"/>
</dbReference>
<evidence type="ECO:0000313" key="16">
    <source>
        <dbReference type="EMBL" id="CEG44714.1"/>
    </source>
</evidence>
<dbReference type="GO" id="GO:0016853">
    <property type="term" value="F:isomerase activity"/>
    <property type="evidence" value="ECO:0007669"/>
    <property type="project" value="UniProtKB-KW"/>
</dbReference>
<dbReference type="PANTHER" id="PTHR21371:SF1">
    <property type="entry name" value="KETOL-ACID REDUCTOISOMERASE, MITOCHONDRIAL"/>
    <property type="match status" value="1"/>
</dbReference>
<evidence type="ECO:0000256" key="9">
    <source>
        <dbReference type="ARBA" id="ARBA00023304"/>
    </source>
</evidence>
<keyword evidence="8 12" id="KW-0560">Oxidoreductase</keyword>
<dbReference type="Gene3D" id="3.40.50.720">
    <property type="entry name" value="NAD(P)-binding Rossmann-like Domain"/>
    <property type="match status" value="1"/>
</dbReference>
<dbReference type="GO" id="GO:0009099">
    <property type="term" value="P:L-valine biosynthetic process"/>
    <property type="evidence" value="ECO:0007669"/>
    <property type="project" value="UniProtKB-UniRule"/>
</dbReference>
<dbReference type="GO" id="GO:0046872">
    <property type="term" value="F:metal ion binding"/>
    <property type="evidence" value="ECO:0007669"/>
    <property type="project" value="UniProtKB-UniRule"/>
</dbReference>
<comment type="pathway">
    <text evidence="3">Amino-acid biosynthesis; L-isoleucine biosynthesis; L-isoleucine from 2-oxobutanoate: step 2/4.</text>
</comment>
<dbReference type="InterPro" id="IPR000506">
    <property type="entry name" value="KARI_C"/>
</dbReference>
<evidence type="ECO:0000256" key="2">
    <source>
        <dbReference type="ARBA" id="ARBA00004864"/>
    </source>
</evidence>
<dbReference type="Pfam" id="PF07991">
    <property type="entry name" value="KARI_N"/>
    <property type="match status" value="1"/>
</dbReference>
<dbReference type="UniPathway" id="UPA00047">
    <property type="reaction ID" value="UER00056"/>
</dbReference>
<evidence type="ECO:0000256" key="4">
    <source>
        <dbReference type="ARBA" id="ARBA00010318"/>
    </source>
</evidence>
<dbReference type="GO" id="GO:0004672">
    <property type="term" value="F:protein kinase activity"/>
    <property type="evidence" value="ECO:0007669"/>
    <property type="project" value="InterPro"/>
</dbReference>
<keyword evidence="7 12" id="KW-0460">Magnesium</keyword>